<dbReference type="GO" id="GO:0016592">
    <property type="term" value="C:mediator complex"/>
    <property type="evidence" value="ECO:0007669"/>
    <property type="project" value="TreeGrafter"/>
</dbReference>
<dbReference type="PANTHER" id="PTHR46007:SF8">
    <property type="entry name" value="C2H2-TYPE DOMAIN-CONTAINING PROTEIN"/>
    <property type="match status" value="1"/>
</dbReference>
<dbReference type="RefSeq" id="XP_030985143.1">
    <property type="nucleotide sequence ID" value="XM_031123358.1"/>
</dbReference>
<feature type="region of interest" description="Disordered" evidence="1">
    <location>
        <begin position="1"/>
        <end position="94"/>
    </location>
</feature>
<evidence type="ECO:0000313" key="2">
    <source>
        <dbReference type="Proteomes" id="UP000515153"/>
    </source>
</evidence>
<accession>A0A6P8BD33</accession>
<dbReference type="PANTHER" id="PTHR46007">
    <property type="entry name" value="MEDIATOR OF RNA POLYMERASE II TRANSCRIPTION SUBUNIT 12"/>
    <property type="match status" value="1"/>
</dbReference>
<evidence type="ECO:0000256" key="1">
    <source>
        <dbReference type="SAM" id="MobiDB-lite"/>
    </source>
</evidence>
<proteinExistence type="predicted"/>
<protein>
    <submittedName>
        <fullName evidence="3">Uncharacterized protein</fullName>
    </submittedName>
</protein>
<reference evidence="3" key="2">
    <citation type="submission" date="2019-10" db="EMBL/GenBank/DDBJ databases">
        <authorList>
            <consortium name="NCBI Genome Project"/>
        </authorList>
    </citation>
    <scope>NUCLEOTIDE SEQUENCE</scope>
    <source>
        <strain evidence="3">NI907</strain>
    </source>
</reference>
<dbReference type="KEGG" id="pgri:PgNI_03303"/>
<feature type="compositionally biased region" description="Basic and acidic residues" evidence="1">
    <location>
        <begin position="342"/>
        <end position="354"/>
    </location>
</feature>
<name>A0A6P8BD33_PYRGI</name>
<feature type="compositionally biased region" description="Low complexity" evidence="1">
    <location>
        <begin position="112"/>
        <end position="131"/>
    </location>
</feature>
<dbReference type="InterPro" id="IPR051647">
    <property type="entry name" value="Mediator_comp_sub12"/>
</dbReference>
<gene>
    <name evidence="3" type="ORF">PgNI_03303</name>
</gene>
<feature type="compositionally biased region" description="Low complexity" evidence="1">
    <location>
        <begin position="74"/>
        <end position="94"/>
    </location>
</feature>
<dbReference type="AlphaFoldDB" id="A0A6P8BD33"/>
<dbReference type="GeneID" id="41958268"/>
<evidence type="ECO:0000313" key="3">
    <source>
        <dbReference type="RefSeq" id="XP_030985143.1"/>
    </source>
</evidence>
<dbReference type="GO" id="GO:0003713">
    <property type="term" value="F:transcription coactivator activity"/>
    <property type="evidence" value="ECO:0007669"/>
    <property type="project" value="TreeGrafter"/>
</dbReference>
<keyword evidence="2" id="KW-1185">Reference proteome</keyword>
<feature type="compositionally biased region" description="Basic and acidic residues" evidence="1">
    <location>
        <begin position="22"/>
        <end position="31"/>
    </location>
</feature>
<reference evidence="3" key="3">
    <citation type="submission" date="2025-08" db="UniProtKB">
        <authorList>
            <consortium name="RefSeq"/>
        </authorList>
    </citation>
    <scope>IDENTIFICATION</scope>
    <source>
        <strain evidence="3">NI907</strain>
    </source>
</reference>
<dbReference type="Proteomes" id="UP000515153">
    <property type="component" value="Unplaced"/>
</dbReference>
<feature type="compositionally biased region" description="Basic residues" evidence="1">
    <location>
        <begin position="414"/>
        <end position="425"/>
    </location>
</feature>
<feature type="compositionally biased region" description="Polar residues" evidence="1">
    <location>
        <begin position="132"/>
        <end position="142"/>
    </location>
</feature>
<feature type="region of interest" description="Disordered" evidence="1">
    <location>
        <begin position="112"/>
        <end position="142"/>
    </location>
</feature>
<dbReference type="GO" id="GO:0045944">
    <property type="term" value="P:positive regulation of transcription by RNA polymerase II"/>
    <property type="evidence" value="ECO:0007669"/>
    <property type="project" value="TreeGrafter"/>
</dbReference>
<reference evidence="3" key="1">
    <citation type="journal article" date="2019" name="Mol. Biol. Evol.">
        <title>Blast fungal genomes show frequent chromosomal changes, gene gains and losses, and effector gene turnover.</title>
        <authorList>
            <person name="Gomez Luciano L.B."/>
            <person name="Jason Tsai I."/>
            <person name="Chuma I."/>
            <person name="Tosa Y."/>
            <person name="Chen Y.H."/>
            <person name="Li J.Y."/>
            <person name="Li M.Y."/>
            <person name="Jade Lu M.Y."/>
            <person name="Nakayashiki H."/>
            <person name="Li W.H."/>
        </authorList>
    </citation>
    <scope>NUCLEOTIDE SEQUENCE</scope>
    <source>
        <strain evidence="3">NI907</strain>
    </source>
</reference>
<organism evidence="2 3">
    <name type="scientific">Pyricularia grisea</name>
    <name type="common">Crabgrass-specific blast fungus</name>
    <name type="synonym">Magnaporthe grisea</name>
    <dbReference type="NCBI Taxonomy" id="148305"/>
    <lineage>
        <taxon>Eukaryota</taxon>
        <taxon>Fungi</taxon>
        <taxon>Dikarya</taxon>
        <taxon>Ascomycota</taxon>
        <taxon>Pezizomycotina</taxon>
        <taxon>Sordariomycetes</taxon>
        <taxon>Sordariomycetidae</taxon>
        <taxon>Magnaporthales</taxon>
        <taxon>Pyriculariaceae</taxon>
        <taxon>Pyricularia</taxon>
    </lineage>
</organism>
<sequence length="425" mass="46741">MPTHGLTLPTPLKSPATATPTYERDPIEALRESLQSDDDATSPNHDADGEADDDNLSGATRGASDAVVNHHHNNNNNNSTSTSTNNNTVATDATSDSSSAAAVIAAASAAAHAQLHQSQQQAQQHQQTQHHNGNNAVAPNSASKPRFRYEAERVLLSGPDDLDLWLAQTEAIATATNCFSELTQQFNVATFPPDGTVMALICSARFTTAWRILEDTISGPVWAMMRVFQLQAHYKSHMLPNQIYEFARWVASRMPSVGTNEQPQEERMAMVTEYNIADPAYYPNQRCYEDGVQFLQQKLHELMRLGDWRVAAAMYDEIPDWCPKPPPGMTDEENQHQQQPEHQQDQQAVDHEQSNGKTDYSSPYPPLPSGQPDGHDSPQTVTGGYPAPPIETTSTAAIKGEPTAVVRDDQPPPNKRRRGRPSKYA</sequence>
<feature type="region of interest" description="Disordered" evidence="1">
    <location>
        <begin position="319"/>
        <end position="425"/>
    </location>
</feature>